<gene>
    <name evidence="1" type="ORF">L596_028447</name>
</gene>
<accession>A0A4U5LYH3</accession>
<comment type="caution">
    <text evidence="1">The sequence shown here is derived from an EMBL/GenBank/DDBJ whole genome shotgun (WGS) entry which is preliminary data.</text>
</comment>
<dbReference type="Proteomes" id="UP000298663">
    <property type="component" value="Unassembled WGS sequence"/>
</dbReference>
<proteinExistence type="predicted"/>
<organism evidence="1 2">
    <name type="scientific">Steinernema carpocapsae</name>
    <name type="common">Entomopathogenic nematode</name>
    <dbReference type="NCBI Taxonomy" id="34508"/>
    <lineage>
        <taxon>Eukaryota</taxon>
        <taxon>Metazoa</taxon>
        <taxon>Ecdysozoa</taxon>
        <taxon>Nematoda</taxon>
        <taxon>Chromadorea</taxon>
        <taxon>Rhabditida</taxon>
        <taxon>Tylenchina</taxon>
        <taxon>Panagrolaimomorpha</taxon>
        <taxon>Strongyloidoidea</taxon>
        <taxon>Steinernematidae</taxon>
        <taxon>Steinernema</taxon>
    </lineage>
</organism>
<evidence type="ECO:0000313" key="2">
    <source>
        <dbReference type="Proteomes" id="UP000298663"/>
    </source>
</evidence>
<protein>
    <submittedName>
        <fullName evidence="1">Uncharacterized protein</fullName>
    </submittedName>
</protein>
<evidence type="ECO:0000313" key="1">
    <source>
        <dbReference type="EMBL" id="TKR61326.1"/>
    </source>
</evidence>
<sequence length="78" mass="8570">MSPGDARNDGRSTHVCAVGDVRSNVSLNVVAQIETQCMVSFTVSVHSLIAELVANPWLSQSRPSLFMTLHLNFPRLFL</sequence>
<reference evidence="1 2" key="2">
    <citation type="journal article" date="2019" name="G3 (Bethesda)">
        <title>Hybrid Assembly of the Genome of the Entomopathogenic Nematode Steinernema carpocapsae Identifies the X-Chromosome.</title>
        <authorList>
            <person name="Serra L."/>
            <person name="Macchietto M."/>
            <person name="Macias-Munoz A."/>
            <person name="McGill C.J."/>
            <person name="Rodriguez I.M."/>
            <person name="Rodriguez B."/>
            <person name="Murad R."/>
            <person name="Mortazavi A."/>
        </authorList>
    </citation>
    <scope>NUCLEOTIDE SEQUENCE [LARGE SCALE GENOMIC DNA]</scope>
    <source>
        <strain evidence="1 2">ALL</strain>
    </source>
</reference>
<dbReference type="EMBL" id="AZBU02000011">
    <property type="protein sequence ID" value="TKR61326.1"/>
    <property type="molecule type" value="Genomic_DNA"/>
</dbReference>
<reference evidence="1 2" key="1">
    <citation type="journal article" date="2015" name="Genome Biol.">
        <title>Comparative genomics of Steinernema reveals deeply conserved gene regulatory networks.</title>
        <authorList>
            <person name="Dillman A.R."/>
            <person name="Macchietto M."/>
            <person name="Porter C.F."/>
            <person name="Rogers A."/>
            <person name="Williams B."/>
            <person name="Antoshechkin I."/>
            <person name="Lee M.M."/>
            <person name="Goodwin Z."/>
            <person name="Lu X."/>
            <person name="Lewis E.E."/>
            <person name="Goodrich-Blair H."/>
            <person name="Stock S.P."/>
            <person name="Adams B.J."/>
            <person name="Sternberg P.W."/>
            <person name="Mortazavi A."/>
        </authorList>
    </citation>
    <scope>NUCLEOTIDE SEQUENCE [LARGE SCALE GENOMIC DNA]</scope>
    <source>
        <strain evidence="1 2">ALL</strain>
    </source>
</reference>
<keyword evidence="2" id="KW-1185">Reference proteome</keyword>
<dbReference type="AlphaFoldDB" id="A0A4U5LYH3"/>
<name>A0A4U5LYH3_STECR</name>